<feature type="domain" description="MmyB-like transcription regulator ligand binding" evidence="2">
    <location>
        <begin position="37"/>
        <end position="124"/>
    </location>
</feature>
<dbReference type="InterPro" id="IPR041413">
    <property type="entry name" value="MLTR_LBD"/>
</dbReference>
<dbReference type="Gene3D" id="3.30.450.180">
    <property type="match status" value="1"/>
</dbReference>
<sequence length="153" mass="16793">MLRGQPVEEERSECRDADEPAELGDGDQQAARRLADRAAYGRHVGEPAWESFIERLTRASSQFAQMWATGDVAAPGPRIKMVQHASVGEMRLTASSLTIDGMPEHRIVVYTPNDEESRERVERLRAVADPLVGCPAHARPVSQILAAKTCSSV</sequence>
<reference evidence="3" key="1">
    <citation type="submission" date="2022-06" db="EMBL/GenBank/DDBJ databases">
        <title>Draft genome sequence of Streptomyces sp. RB6PN25 isolated from peat swamp forest in Thailand.</title>
        <authorList>
            <person name="Duangmal K."/>
            <person name="Klaysubun C."/>
        </authorList>
    </citation>
    <scope>NUCLEOTIDE SEQUENCE</scope>
    <source>
        <strain evidence="3">RB6PN25</strain>
    </source>
</reference>
<proteinExistence type="predicted"/>
<dbReference type="EMBL" id="JANFNG010000010">
    <property type="protein sequence ID" value="MCQ4081939.1"/>
    <property type="molecule type" value="Genomic_DNA"/>
</dbReference>
<evidence type="ECO:0000313" key="3">
    <source>
        <dbReference type="EMBL" id="MCQ4081939.1"/>
    </source>
</evidence>
<evidence type="ECO:0000313" key="4">
    <source>
        <dbReference type="Proteomes" id="UP001057702"/>
    </source>
</evidence>
<dbReference type="Pfam" id="PF17765">
    <property type="entry name" value="MLTR_LBD"/>
    <property type="match status" value="1"/>
</dbReference>
<evidence type="ECO:0000259" key="2">
    <source>
        <dbReference type="Pfam" id="PF17765"/>
    </source>
</evidence>
<gene>
    <name evidence="3" type="ORF">NGB36_15305</name>
</gene>
<name>A0ABT1PWC1_9ACTN</name>
<dbReference type="Proteomes" id="UP001057702">
    <property type="component" value="Unassembled WGS sequence"/>
</dbReference>
<dbReference type="PANTHER" id="PTHR35010:SF2">
    <property type="entry name" value="BLL4672 PROTEIN"/>
    <property type="match status" value="1"/>
</dbReference>
<organism evidence="3 4">
    <name type="scientific">Streptomyces humicola</name>
    <dbReference type="NCBI Taxonomy" id="2953240"/>
    <lineage>
        <taxon>Bacteria</taxon>
        <taxon>Bacillati</taxon>
        <taxon>Actinomycetota</taxon>
        <taxon>Actinomycetes</taxon>
        <taxon>Kitasatosporales</taxon>
        <taxon>Streptomycetaceae</taxon>
        <taxon>Streptomyces</taxon>
    </lineage>
</organism>
<evidence type="ECO:0000256" key="1">
    <source>
        <dbReference type="SAM" id="MobiDB-lite"/>
    </source>
</evidence>
<protein>
    <recommendedName>
        <fullName evidence="2">MmyB-like transcription regulator ligand binding domain-containing protein</fullName>
    </recommendedName>
</protein>
<dbReference type="PANTHER" id="PTHR35010">
    <property type="entry name" value="BLL4672 PROTEIN-RELATED"/>
    <property type="match status" value="1"/>
</dbReference>
<feature type="region of interest" description="Disordered" evidence="1">
    <location>
        <begin position="1"/>
        <end position="29"/>
    </location>
</feature>
<feature type="compositionally biased region" description="Basic and acidic residues" evidence="1">
    <location>
        <begin position="1"/>
        <end position="18"/>
    </location>
</feature>
<keyword evidence="4" id="KW-1185">Reference proteome</keyword>
<comment type="caution">
    <text evidence="3">The sequence shown here is derived from an EMBL/GenBank/DDBJ whole genome shotgun (WGS) entry which is preliminary data.</text>
</comment>
<dbReference type="RefSeq" id="WP_255920834.1">
    <property type="nucleotide sequence ID" value="NZ_JANFNG010000010.1"/>
</dbReference>
<accession>A0ABT1PWC1</accession>